<evidence type="ECO:0000256" key="5">
    <source>
        <dbReference type="ARBA" id="ARBA00022764"/>
    </source>
</evidence>
<evidence type="ECO:0000256" key="2">
    <source>
        <dbReference type="ARBA" id="ARBA00004117"/>
    </source>
</evidence>
<comment type="similarity">
    <text evidence="8">Belongs to the FlgI family.</text>
</comment>
<dbReference type="EMBL" id="JBEPTF010000001">
    <property type="protein sequence ID" value="MET4682565.1"/>
    <property type="molecule type" value="Genomic_DNA"/>
</dbReference>
<evidence type="ECO:0000313" key="10">
    <source>
        <dbReference type="Proteomes" id="UP001549313"/>
    </source>
</evidence>
<keyword evidence="9" id="KW-0282">Flagellum</keyword>
<accession>A0ABV2R7K4</accession>
<dbReference type="HAMAP" id="MF_00416">
    <property type="entry name" value="FlgI"/>
    <property type="match status" value="1"/>
</dbReference>
<evidence type="ECO:0000256" key="4">
    <source>
        <dbReference type="ARBA" id="ARBA00022729"/>
    </source>
</evidence>
<keyword evidence="5" id="KW-0574">Periplasm</keyword>
<dbReference type="PRINTS" id="PR01010">
    <property type="entry name" value="FLGPRINGFLGI"/>
</dbReference>
<comment type="subcellular location">
    <subcellularLocation>
        <location evidence="2 8">Bacterial flagellum basal body</location>
    </subcellularLocation>
</comment>
<proteinExistence type="inferred from homology"/>
<keyword evidence="9" id="KW-0969">Cilium</keyword>
<feature type="chain" id="PRO_5044925057" description="Flagellar P-ring protein" evidence="8">
    <location>
        <begin position="27"/>
        <end position="371"/>
    </location>
</feature>
<feature type="signal peptide" evidence="8">
    <location>
        <begin position="1"/>
        <end position="26"/>
    </location>
</feature>
<evidence type="ECO:0000256" key="8">
    <source>
        <dbReference type="HAMAP-Rule" id="MF_00416"/>
    </source>
</evidence>
<keyword evidence="6 8" id="KW-0975">Bacterial flagellum</keyword>
<keyword evidence="9" id="KW-0966">Cell projection</keyword>
<dbReference type="PANTHER" id="PTHR30381">
    <property type="entry name" value="FLAGELLAR P-RING PERIPLASMIC PROTEIN FLGI"/>
    <property type="match status" value="1"/>
</dbReference>
<evidence type="ECO:0000256" key="1">
    <source>
        <dbReference type="ARBA" id="ARBA00002591"/>
    </source>
</evidence>
<name>A0ABV2R7K4_9CAUL</name>
<protein>
    <recommendedName>
        <fullName evidence="3 8">Flagellar P-ring protein</fullName>
    </recommendedName>
    <alternativeName>
        <fullName evidence="7 8">Basal body P-ring protein</fullName>
    </alternativeName>
</protein>
<reference evidence="9 10" key="1">
    <citation type="submission" date="2024-06" db="EMBL/GenBank/DDBJ databases">
        <title>Sorghum-associated microbial communities from plants grown in Nebraska, USA.</title>
        <authorList>
            <person name="Schachtman D."/>
        </authorList>
    </citation>
    <scope>NUCLEOTIDE SEQUENCE [LARGE SCALE GENOMIC DNA]</scope>
    <source>
        <strain evidence="9 10">2814</strain>
    </source>
</reference>
<dbReference type="NCBIfam" id="NF003676">
    <property type="entry name" value="PRK05303.1"/>
    <property type="match status" value="1"/>
</dbReference>
<gene>
    <name evidence="8" type="primary">flgI</name>
    <name evidence="9" type="ORF">ABIE19_000474</name>
</gene>
<organism evidence="9 10">
    <name type="scientific">Brevundimonas faecalis</name>
    <dbReference type="NCBI Taxonomy" id="947378"/>
    <lineage>
        <taxon>Bacteria</taxon>
        <taxon>Pseudomonadati</taxon>
        <taxon>Pseudomonadota</taxon>
        <taxon>Alphaproteobacteria</taxon>
        <taxon>Caulobacterales</taxon>
        <taxon>Caulobacteraceae</taxon>
        <taxon>Brevundimonas</taxon>
    </lineage>
</organism>
<dbReference type="Proteomes" id="UP001549313">
    <property type="component" value="Unassembled WGS sequence"/>
</dbReference>
<comment type="subunit">
    <text evidence="8">The basal body constitutes a major portion of the flagellar organelle and consists of four rings (L,P,S, and M) mounted on a central rod.</text>
</comment>
<comment type="caution">
    <text evidence="9">The sequence shown here is derived from an EMBL/GenBank/DDBJ whole genome shotgun (WGS) entry which is preliminary data.</text>
</comment>
<evidence type="ECO:0000313" key="9">
    <source>
        <dbReference type="EMBL" id="MET4682565.1"/>
    </source>
</evidence>
<dbReference type="PANTHER" id="PTHR30381:SF0">
    <property type="entry name" value="FLAGELLAR P-RING PROTEIN"/>
    <property type="match status" value="1"/>
</dbReference>
<dbReference type="RefSeq" id="WP_354087512.1">
    <property type="nucleotide sequence ID" value="NZ_JBEPTF010000001.1"/>
</dbReference>
<comment type="function">
    <text evidence="1 8">Assembles around the rod to form the L-ring and probably protects the motor/basal body from shearing forces during rotation.</text>
</comment>
<dbReference type="Pfam" id="PF02119">
    <property type="entry name" value="FlgI"/>
    <property type="match status" value="1"/>
</dbReference>
<evidence type="ECO:0000256" key="7">
    <source>
        <dbReference type="ARBA" id="ARBA00032344"/>
    </source>
</evidence>
<evidence type="ECO:0000256" key="6">
    <source>
        <dbReference type="ARBA" id="ARBA00023143"/>
    </source>
</evidence>
<keyword evidence="10" id="KW-1185">Reference proteome</keyword>
<sequence length="371" mass="38011" precursor="true">MSRRRIISATLAAACLAFSAASGAAAQTVRIGDLGRFDGWRDNALIGYGLVTGLTGTGDSPRNPVTQQAISNAVGRLGANIDPADIRSRNVAAVMVTAVLPTATGAGDRIDVTVTSVGDARSLAGGVLLMTPLLAADQTPYALAQGALVVGGHQFSSQQNSEQRNFPSAGVITGGATVERGLANPQAGSSDMVFLLRRPDVGNAVKVADAVNAATSARAWVTDANRVQIDASAVPDRFRLLALIENTRITPEEAARIVVNERAGTVVAGAGVRISGVAISQGDIRVSVSQRNEASQPVVFGGLNDGVSSLIVANTRIDVTEGKDATMVFPSSTVGDLMEGLSRLGVDARGKISILQAVQAAGALHAEIVVQ</sequence>
<evidence type="ECO:0000256" key="3">
    <source>
        <dbReference type="ARBA" id="ARBA00019515"/>
    </source>
</evidence>
<dbReference type="InterPro" id="IPR001782">
    <property type="entry name" value="Flag_FlgI"/>
</dbReference>
<keyword evidence="4 8" id="KW-0732">Signal</keyword>